<evidence type="ECO:0000256" key="8">
    <source>
        <dbReference type="ARBA" id="ARBA00022741"/>
    </source>
</evidence>
<keyword evidence="19 22" id="KW-0511">Multifunctional enzyme</keyword>
<dbReference type="InterPro" id="IPR027417">
    <property type="entry name" value="P-loop_NTPase"/>
</dbReference>
<feature type="binding site" evidence="22">
    <location>
        <position position="111"/>
    </location>
    <ligand>
        <name>DNA</name>
        <dbReference type="ChEBI" id="CHEBI:16991"/>
    </ligand>
</feature>
<dbReference type="SUPFAM" id="SSF46946">
    <property type="entry name" value="S13-like H2TH domain"/>
    <property type="match status" value="1"/>
</dbReference>
<keyword evidence="15 23" id="KW-0173">Coenzyme A biosynthesis</keyword>
<dbReference type="SUPFAM" id="SSF52540">
    <property type="entry name" value="P-loop containing nucleoside triphosphate hydrolases"/>
    <property type="match status" value="1"/>
</dbReference>
<dbReference type="FunFam" id="3.40.50.300:FF:000991">
    <property type="entry name" value="Dephospho-CoA kinase"/>
    <property type="match status" value="1"/>
</dbReference>
<comment type="subunit">
    <text evidence="4 22">Monomer.</text>
</comment>
<dbReference type="GO" id="GO:0003684">
    <property type="term" value="F:damaged DNA binding"/>
    <property type="evidence" value="ECO:0007669"/>
    <property type="project" value="InterPro"/>
</dbReference>
<dbReference type="FunFam" id="1.10.8.50:FF:000003">
    <property type="entry name" value="Formamidopyrimidine-DNA glycosylase"/>
    <property type="match status" value="1"/>
</dbReference>
<keyword evidence="20 22" id="KW-0326">Glycosidase</keyword>
<evidence type="ECO:0000256" key="12">
    <source>
        <dbReference type="ARBA" id="ARBA00022801"/>
    </source>
</evidence>
<keyword evidence="16 22" id="KW-0238">DNA-binding</keyword>
<dbReference type="GO" id="GO:0008270">
    <property type="term" value="F:zinc ion binding"/>
    <property type="evidence" value="ECO:0007669"/>
    <property type="project" value="UniProtKB-UniRule"/>
</dbReference>
<dbReference type="CDD" id="cd08966">
    <property type="entry name" value="EcFpg-like_N"/>
    <property type="match status" value="1"/>
</dbReference>
<dbReference type="GO" id="GO:0005524">
    <property type="term" value="F:ATP binding"/>
    <property type="evidence" value="ECO:0007669"/>
    <property type="project" value="UniProtKB-UniRule"/>
</dbReference>
<name>A0A1Z5IA18_9LACO</name>
<comment type="cofactor">
    <cofactor evidence="22">
        <name>Zn(2+)</name>
        <dbReference type="ChEBI" id="CHEBI:29105"/>
    </cofactor>
    <text evidence="22">Binds 1 zinc ion per subunit.</text>
</comment>
<dbReference type="InterPro" id="IPR010663">
    <property type="entry name" value="Znf_FPG/IleRS"/>
</dbReference>
<feature type="active site" description="Proton donor; for delta-elimination activity" evidence="22">
    <location>
        <position position="264"/>
    </location>
</feature>
<dbReference type="Gene3D" id="3.40.50.300">
    <property type="entry name" value="P-loop containing nucleotide triphosphate hydrolases"/>
    <property type="match status" value="1"/>
</dbReference>
<dbReference type="InterPro" id="IPR015886">
    <property type="entry name" value="H2TH_FPG"/>
</dbReference>
<dbReference type="PANTHER" id="PTHR22993">
    <property type="entry name" value="FORMAMIDOPYRIMIDINE-DNA GLYCOSYLASE"/>
    <property type="match status" value="1"/>
</dbReference>
<evidence type="ECO:0000256" key="20">
    <source>
        <dbReference type="ARBA" id="ARBA00023295"/>
    </source>
</evidence>
<evidence type="ECO:0000256" key="11">
    <source>
        <dbReference type="ARBA" id="ARBA00022777"/>
    </source>
</evidence>
<dbReference type="NCBIfam" id="TIGR00577">
    <property type="entry name" value="fpg"/>
    <property type="match status" value="1"/>
</dbReference>
<feature type="active site" description="Schiff-base intermediate with DNA" evidence="22">
    <location>
        <position position="2"/>
    </location>
</feature>
<dbReference type="SMART" id="SM00898">
    <property type="entry name" value="Fapy_DNA_glyco"/>
    <property type="match status" value="1"/>
</dbReference>
<comment type="caution">
    <text evidence="22">Lacks conserved residue(s) required for the propagation of feature annotation.</text>
</comment>
<dbReference type="PROSITE" id="PS51068">
    <property type="entry name" value="FPG_CAT"/>
    <property type="match status" value="1"/>
</dbReference>
<evidence type="ECO:0000256" key="21">
    <source>
        <dbReference type="ARBA" id="ARBA00044632"/>
    </source>
</evidence>
<keyword evidence="27" id="KW-1185">Reference proteome</keyword>
<dbReference type="Gene3D" id="1.10.8.50">
    <property type="match status" value="1"/>
</dbReference>
<evidence type="ECO:0000313" key="26">
    <source>
        <dbReference type="EMBL" id="GAW98390.1"/>
    </source>
</evidence>
<dbReference type="GO" id="GO:0015937">
    <property type="term" value="P:coenzyme A biosynthetic process"/>
    <property type="evidence" value="ECO:0007669"/>
    <property type="project" value="UniProtKB-UniRule"/>
</dbReference>
<reference evidence="26 27" key="1">
    <citation type="submission" date="2015-11" db="EMBL/GenBank/DDBJ databases">
        <title>Draft genome sequences of new species of the genus Lactobacillus isolated from orchardgrass silage.</title>
        <authorList>
            <person name="Tohno M."/>
            <person name="Tanizawa Y."/>
            <person name="Arita M."/>
        </authorList>
    </citation>
    <scope>NUCLEOTIDE SEQUENCE [LARGE SCALE GENOMIC DNA]</scope>
    <source>
        <strain evidence="26 27">IWT30</strain>
    </source>
</reference>
<dbReference type="EC" id="3.2.2.23" evidence="22"/>
<feature type="active site" description="Proton donor" evidence="22">
    <location>
        <position position="3"/>
    </location>
</feature>
<comment type="function">
    <text evidence="23">Catalyzes the phosphorylation of the 3'-hydroxyl group of dephosphocoenzyme A to form coenzyme A.</text>
</comment>
<dbReference type="HAMAP" id="MF_00103">
    <property type="entry name" value="Fapy_DNA_glycosyl"/>
    <property type="match status" value="1"/>
</dbReference>
<dbReference type="NCBIfam" id="NF002211">
    <property type="entry name" value="PRK01103.1"/>
    <property type="match status" value="1"/>
</dbReference>
<comment type="similarity">
    <text evidence="3 22">Belongs to the FPG family.</text>
</comment>
<evidence type="ECO:0000256" key="18">
    <source>
        <dbReference type="ARBA" id="ARBA00023239"/>
    </source>
</evidence>
<feature type="binding site" evidence="22">
    <location>
        <position position="92"/>
    </location>
    <ligand>
        <name>DNA</name>
        <dbReference type="ChEBI" id="CHEBI:16991"/>
    </ligand>
</feature>
<evidence type="ECO:0000256" key="10">
    <source>
        <dbReference type="ARBA" id="ARBA00022771"/>
    </source>
</evidence>
<dbReference type="PANTHER" id="PTHR22993:SF9">
    <property type="entry name" value="FORMAMIDOPYRIMIDINE-DNA GLYCOSYLASE"/>
    <property type="match status" value="1"/>
</dbReference>
<evidence type="ECO:0000256" key="7">
    <source>
        <dbReference type="ARBA" id="ARBA00022723"/>
    </source>
</evidence>
<dbReference type="GO" id="GO:0003690">
    <property type="term" value="F:double-stranded DNA binding"/>
    <property type="evidence" value="ECO:0007669"/>
    <property type="project" value="UniProtKB-ARBA"/>
</dbReference>
<keyword evidence="9 22" id="KW-0227">DNA damage</keyword>
<dbReference type="NCBIfam" id="TIGR00152">
    <property type="entry name" value="dephospho-CoA kinase"/>
    <property type="match status" value="1"/>
</dbReference>
<dbReference type="InterPro" id="IPR035937">
    <property type="entry name" value="FPG_N"/>
</dbReference>
<dbReference type="Proteomes" id="UP000198374">
    <property type="component" value="Unassembled WGS sequence"/>
</dbReference>
<evidence type="ECO:0000256" key="19">
    <source>
        <dbReference type="ARBA" id="ARBA00023268"/>
    </source>
</evidence>
<proteinExistence type="inferred from homology"/>
<comment type="catalytic activity">
    <reaction evidence="23">
        <text>3'-dephospho-CoA + ATP = ADP + CoA + H(+)</text>
        <dbReference type="Rhea" id="RHEA:18245"/>
        <dbReference type="ChEBI" id="CHEBI:15378"/>
        <dbReference type="ChEBI" id="CHEBI:30616"/>
        <dbReference type="ChEBI" id="CHEBI:57287"/>
        <dbReference type="ChEBI" id="CHEBI:57328"/>
        <dbReference type="ChEBI" id="CHEBI:456216"/>
        <dbReference type="EC" id="2.7.1.24"/>
    </reaction>
</comment>
<evidence type="ECO:0000256" key="1">
    <source>
        <dbReference type="ARBA" id="ARBA00001668"/>
    </source>
</evidence>
<evidence type="ECO:0000256" key="15">
    <source>
        <dbReference type="ARBA" id="ARBA00022993"/>
    </source>
</evidence>
<evidence type="ECO:0000256" key="13">
    <source>
        <dbReference type="ARBA" id="ARBA00022833"/>
    </source>
</evidence>
<evidence type="ECO:0000256" key="16">
    <source>
        <dbReference type="ARBA" id="ARBA00023125"/>
    </source>
</evidence>
<dbReference type="Gene3D" id="3.20.190.10">
    <property type="entry name" value="MutM-like, N-terminal"/>
    <property type="match status" value="1"/>
</dbReference>
<keyword evidence="6 23" id="KW-0808">Transferase</keyword>
<keyword evidence="10 22" id="KW-0863">Zinc-finger</keyword>
<dbReference type="InterPro" id="IPR000214">
    <property type="entry name" value="Znf_DNA_glyclase/AP_lyase"/>
</dbReference>
<dbReference type="PROSITE" id="PS51219">
    <property type="entry name" value="DPCK"/>
    <property type="match status" value="1"/>
</dbReference>
<keyword evidence="7 22" id="KW-0479">Metal-binding</keyword>
<dbReference type="OrthoDB" id="9800855at2"/>
<evidence type="ECO:0000256" key="3">
    <source>
        <dbReference type="ARBA" id="ARBA00009409"/>
    </source>
</evidence>
<dbReference type="GO" id="GO:0034039">
    <property type="term" value="F:8-oxo-7,8-dihydroguanine DNA N-glycosylase activity"/>
    <property type="evidence" value="ECO:0007669"/>
    <property type="project" value="TreeGrafter"/>
</dbReference>
<dbReference type="SMART" id="SM01232">
    <property type="entry name" value="H2TH"/>
    <property type="match status" value="1"/>
</dbReference>
<keyword evidence="13 22" id="KW-0862">Zinc</keyword>
<keyword evidence="17 22" id="KW-0234">DNA repair</keyword>
<dbReference type="InterPro" id="IPR012319">
    <property type="entry name" value="FPG_cat"/>
</dbReference>
<dbReference type="SUPFAM" id="SSF57716">
    <property type="entry name" value="Glucocorticoid receptor-like (DNA-binding domain)"/>
    <property type="match status" value="1"/>
</dbReference>
<keyword evidence="8 23" id="KW-0547">Nucleotide-binding</keyword>
<comment type="catalytic activity">
    <reaction evidence="1 22">
        <text>Hydrolysis of DNA containing ring-opened 7-methylguanine residues, releasing 2,6-diamino-4-hydroxy-5-(N-methyl)formamidopyrimidine.</text>
        <dbReference type="EC" id="3.2.2.23"/>
    </reaction>
</comment>
<evidence type="ECO:0000256" key="9">
    <source>
        <dbReference type="ARBA" id="ARBA00022763"/>
    </source>
</evidence>
<dbReference type="GO" id="GO:0140078">
    <property type="term" value="F:class I DNA-(apurinic or apyrimidinic site) endonuclease activity"/>
    <property type="evidence" value="ECO:0007669"/>
    <property type="project" value="UniProtKB-EC"/>
</dbReference>
<keyword evidence="11 23" id="KW-0418">Kinase</keyword>
<protein>
    <recommendedName>
        <fullName evidence="22 23">Multifunctional fusion protein</fullName>
    </recommendedName>
    <domain>
        <recommendedName>
            <fullName evidence="22">Formamidopyrimidine-DNA glycosylase</fullName>
            <shortName evidence="22">Fapy-DNA glycosylase</shortName>
            <ecNumber evidence="22">3.2.2.23</ecNumber>
        </recommendedName>
        <alternativeName>
            <fullName evidence="22">DNA-(apurinic or apyrimidinic site) lyase MutM</fullName>
            <shortName evidence="22">AP lyase MutM</shortName>
            <ecNumber evidence="22">4.2.99.18</ecNumber>
        </alternativeName>
    </domain>
    <domain>
        <recommendedName>
            <fullName evidence="23">Dephospho-CoA kinase</fullName>
            <ecNumber evidence="23">2.7.1.24</ecNumber>
        </recommendedName>
        <alternativeName>
            <fullName evidence="23">Dephosphocoenzyme A kinase</fullName>
        </alternativeName>
    </domain>
</protein>
<comment type="pathway">
    <text evidence="23">Cofactor biosynthesis; coenzyme A biosynthesis; CoA from (R)-pantothenate: step 5/5.</text>
</comment>
<evidence type="ECO:0000256" key="5">
    <source>
        <dbReference type="ARBA" id="ARBA00022490"/>
    </source>
</evidence>
<dbReference type="EMBL" id="BCMF01000002">
    <property type="protein sequence ID" value="GAW98390.1"/>
    <property type="molecule type" value="Genomic_DNA"/>
</dbReference>
<dbReference type="Pfam" id="PF06831">
    <property type="entry name" value="H2TH"/>
    <property type="match status" value="1"/>
</dbReference>
<dbReference type="GO" id="GO:0005737">
    <property type="term" value="C:cytoplasm"/>
    <property type="evidence" value="ECO:0007669"/>
    <property type="project" value="UniProtKB-SubCell"/>
</dbReference>
<dbReference type="GO" id="GO:0004140">
    <property type="term" value="F:dephospho-CoA kinase activity"/>
    <property type="evidence" value="ECO:0007669"/>
    <property type="project" value="UniProtKB-UniRule"/>
</dbReference>
<keyword evidence="5 23" id="KW-0963">Cytoplasm</keyword>
<feature type="binding site" evidence="23">
    <location>
        <begin position="292"/>
        <end position="297"/>
    </location>
    <ligand>
        <name>ATP</name>
        <dbReference type="ChEBI" id="CHEBI:30616"/>
    </ligand>
</feature>
<dbReference type="Pfam" id="PF01121">
    <property type="entry name" value="CoaE"/>
    <property type="match status" value="1"/>
</dbReference>
<dbReference type="CDD" id="cd02022">
    <property type="entry name" value="DPCK"/>
    <property type="match status" value="1"/>
</dbReference>
<evidence type="ECO:0000256" key="22">
    <source>
        <dbReference type="HAMAP-Rule" id="MF_00103"/>
    </source>
</evidence>
<dbReference type="Pfam" id="PF01149">
    <property type="entry name" value="Fapy_DNA_glyco"/>
    <property type="match status" value="1"/>
</dbReference>
<gene>
    <name evidence="26" type="primary">nei</name>
    <name evidence="23" type="synonym">coaE</name>
    <name evidence="22" type="synonym">fpg</name>
    <name evidence="22" type="synonym">mutM</name>
    <name evidence="26" type="ORF">IWT30_00335</name>
</gene>
<evidence type="ECO:0000259" key="25">
    <source>
        <dbReference type="PROSITE" id="PS51068"/>
    </source>
</evidence>
<comment type="caution">
    <text evidence="26">The sequence shown here is derived from an EMBL/GenBank/DDBJ whole genome shotgun (WGS) entry which is preliminary data.</text>
</comment>
<dbReference type="InterPro" id="IPR020629">
    <property type="entry name" value="FPG_Glyclase"/>
</dbReference>
<keyword evidence="14 23" id="KW-0067">ATP-binding</keyword>
<evidence type="ECO:0000256" key="17">
    <source>
        <dbReference type="ARBA" id="ARBA00023204"/>
    </source>
</evidence>
<dbReference type="AlphaFoldDB" id="A0A1Z5IA18"/>
<evidence type="ECO:0000256" key="4">
    <source>
        <dbReference type="ARBA" id="ARBA00011245"/>
    </source>
</evidence>
<evidence type="ECO:0000256" key="2">
    <source>
        <dbReference type="ARBA" id="ARBA00009018"/>
    </source>
</evidence>
<evidence type="ECO:0000256" key="23">
    <source>
        <dbReference type="HAMAP-Rule" id="MF_00376"/>
    </source>
</evidence>
<dbReference type="PROSITE" id="PS51066">
    <property type="entry name" value="ZF_FPG_2"/>
    <property type="match status" value="1"/>
</dbReference>
<comment type="catalytic activity">
    <reaction evidence="21 22">
        <text>2'-deoxyribonucleotide-(2'-deoxyribose 5'-phosphate)-2'-deoxyribonucleotide-DNA = a 3'-end 2'-deoxyribonucleotide-(2,3-dehydro-2,3-deoxyribose 5'-phosphate)-DNA + a 5'-end 5'-phospho-2'-deoxyribonucleoside-DNA + H(+)</text>
        <dbReference type="Rhea" id="RHEA:66592"/>
        <dbReference type="Rhea" id="RHEA-COMP:13180"/>
        <dbReference type="Rhea" id="RHEA-COMP:16897"/>
        <dbReference type="Rhea" id="RHEA-COMP:17067"/>
        <dbReference type="ChEBI" id="CHEBI:15378"/>
        <dbReference type="ChEBI" id="CHEBI:136412"/>
        <dbReference type="ChEBI" id="CHEBI:157695"/>
        <dbReference type="ChEBI" id="CHEBI:167181"/>
        <dbReference type="EC" id="4.2.99.18"/>
    </reaction>
</comment>
<dbReference type="SUPFAM" id="SSF81624">
    <property type="entry name" value="N-terminal domain of MutM-like DNA repair proteins"/>
    <property type="match status" value="1"/>
</dbReference>
<dbReference type="GO" id="GO:0006284">
    <property type="term" value="P:base-excision repair"/>
    <property type="evidence" value="ECO:0007669"/>
    <property type="project" value="InterPro"/>
</dbReference>
<dbReference type="EC" id="4.2.99.18" evidence="22"/>
<evidence type="ECO:0000256" key="6">
    <source>
        <dbReference type="ARBA" id="ARBA00022679"/>
    </source>
</evidence>
<dbReference type="EC" id="2.7.1.24" evidence="23"/>
<evidence type="ECO:0000313" key="27">
    <source>
        <dbReference type="Proteomes" id="UP000198374"/>
    </source>
</evidence>
<evidence type="ECO:0000259" key="24">
    <source>
        <dbReference type="PROSITE" id="PS51066"/>
    </source>
</evidence>
<dbReference type="UniPathway" id="UPA00241">
    <property type="reaction ID" value="UER00356"/>
</dbReference>
<keyword evidence="18 22" id="KW-0456">Lyase</keyword>
<organism evidence="26 27">
    <name type="scientific">Secundilactobacillus mixtipabuli</name>
    <dbReference type="NCBI Taxonomy" id="1435342"/>
    <lineage>
        <taxon>Bacteria</taxon>
        <taxon>Bacillati</taxon>
        <taxon>Bacillota</taxon>
        <taxon>Bacilli</taxon>
        <taxon>Lactobacillales</taxon>
        <taxon>Lactobacillaceae</taxon>
        <taxon>Secundilactobacillus</taxon>
    </lineage>
</organism>
<keyword evidence="12 22" id="KW-0378">Hydrolase</keyword>
<comment type="similarity">
    <text evidence="2 23">Belongs to the CoaE family.</text>
</comment>
<feature type="domain" description="Formamidopyrimidine-DNA glycosylase catalytic" evidence="25">
    <location>
        <begin position="2"/>
        <end position="114"/>
    </location>
</feature>
<dbReference type="HAMAP" id="MF_00376">
    <property type="entry name" value="Dephospho_CoA_kinase"/>
    <property type="match status" value="1"/>
</dbReference>
<feature type="domain" description="FPG-type" evidence="24">
    <location>
        <begin position="240"/>
        <end position="274"/>
    </location>
</feature>
<dbReference type="Pfam" id="PF06827">
    <property type="entry name" value="zf-FPG_IleRS"/>
    <property type="match status" value="1"/>
</dbReference>
<comment type="function">
    <text evidence="22">Involved in base excision repair of DNA damaged by oxidation or by mutagenic agents. Acts as DNA glycosylase that recognizes and removes damaged bases. Has a preference for oxidized purines, such as 7,8-dihydro-8-oxoguanine (8-oxoG). Has AP (apurinic/apyrimidinic) lyase activity and introduces nicks in the DNA strand. Cleaves the DNA backbone by beta-delta elimination to generate a single-strand break at the site of the removed base with both 3'- and 5'-phosphates.</text>
</comment>
<sequence>MPELPEVETVRRGLTRLVGHAKITAVDVYYEKMVSPEAGQFKKMLAGKTIERIDRRGKYLLFRFNDDLTMVSHLRMEGKYDVQPAGNPITKHTHVVFHLADNRDLRYTDTRKFGRMHLLKTGEETKLVSGLKKMGPEPTEATLTVAYMKQIFSKSKKAIKPFLLDQSNIAGLGNIYVDETLWLSRIHPEQPANTIPEFQIRQLRDNIIAEIKRAIDGHGTTVHSFSTAYGEAGEFQNHLMVYGRKGEPCFRCDTPIEKTKVAQRGTHFCPECQVLRKNPGVTMVLGLTGGIATGKSAVSDIFKGFNVPIIDADQVARKVVEPGTKGLKEIQAAFGWQMIQPDGTLDRHALGTLVFSQPEALTQLNGITGPLIKQAVVRKLQGYRRRKVPLVVYDAPTLFEAHGASGMNEIMVVTVPPQVQLERLMARDHLNEKEALERIHAQLPLAEKVKRADVVIDNSHSVDKTKAQVVRWLNEAGFGSLITTKTNEVKK</sequence>
<comment type="subcellular location">
    <subcellularLocation>
        <location evidence="23">Cytoplasm</location>
    </subcellularLocation>
</comment>
<accession>A0A1Z5IA18</accession>
<dbReference type="InterPro" id="IPR001977">
    <property type="entry name" value="Depp_CoAkinase"/>
</dbReference>
<evidence type="ECO:0000256" key="14">
    <source>
        <dbReference type="ARBA" id="ARBA00022840"/>
    </source>
</evidence>
<dbReference type="InterPro" id="IPR010979">
    <property type="entry name" value="Ribosomal_uS13-like_H2TH"/>
</dbReference>
<feature type="active site" description="Proton donor; for beta-elimination activity" evidence="22">
    <location>
        <position position="58"/>
    </location>
</feature>